<feature type="signal peptide" evidence="1">
    <location>
        <begin position="1"/>
        <end position="22"/>
    </location>
</feature>
<dbReference type="Proteomes" id="UP001139721">
    <property type="component" value="Unassembled WGS sequence"/>
</dbReference>
<dbReference type="RefSeq" id="WP_250420911.1">
    <property type="nucleotide sequence ID" value="NZ_JAJKBJ010000006.1"/>
</dbReference>
<feature type="chain" id="PRO_5040974197" evidence="1">
    <location>
        <begin position="23"/>
        <end position="79"/>
    </location>
</feature>
<accession>A0A9X2CZM2</accession>
<keyword evidence="3" id="KW-1185">Reference proteome</keyword>
<evidence type="ECO:0000256" key="1">
    <source>
        <dbReference type="SAM" id="SignalP"/>
    </source>
</evidence>
<evidence type="ECO:0000313" key="2">
    <source>
        <dbReference type="EMBL" id="MCL9683860.1"/>
    </source>
</evidence>
<reference evidence="2" key="1">
    <citation type="submission" date="2021-11" db="EMBL/GenBank/DDBJ databases">
        <title>Legionella maioricencis sp. nov., a new species isolated from hot water samples in Mallorca.</title>
        <authorList>
            <person name="Crespi S."/>
            <person name="Drasar V."/>
            <person name="Salva-Serra F."/>
            <person name="Jaen-Luchoro D."/>
            <person name="Pineiro-Iglesias B."/>
            <person name="Aliaga F."/>
            <person name="Fernandez-Juarez V."/>
            <person name="Coll G."/>
            <person name="Moore E.R.B."/>
            <person name="Bennasar-Figueras A."/>
        </authorList>
    </citation>
    <scope>NUCLEOTIDE SEQUENCE</scope>
    <source>
        <strain evidence="2">HCPI-6</strain>
    </source>
</reference>
<proteinExistence type="predicted"/>
<organism evidence="2 3">
    <name type="scientific">Legionella maioricensis</name>
    <dbReference type="NCBI Taxonomy" id="2896528"/>
    <lineage>
        <taxon>Bacteria</taxon>
        <taxon>Pseudomonadati</taxon>
        <taxon>Pseudomonadota</taxon>
        <taxon>Gammaproteobacteria</taxon>
        <taxon>Legionellales</taxon>
        <taxon>Legionellaceae</taxon>
        <taxon>Legionella</taxon>
    </lineage>
</organism>
<comment type="caution">
    <text evidence="2">The sequence shown here is derived from an EMBL/GenBank/DDBJ whole genome shotgun (WGS) entry which is preliminary data.</text>
</comment>
<dbReference type="AlphaFoldDB" id="A0A9X2CZM2"/>
<evidence type="ECO:0000313" key="3">
    <source>
        <dbReference type="Proteomes" id="UP001139721"/>
    </source>
</evidence>
<sequence length="79" mass="8497">MISVIKLVAIFFFIGCSLTALAANIPSDNLGAEKYDAIKCVADATQNCINSVCLNSSQRNCQGSCAKMAQQKCRAENYN</sequence>
<dbReference type="EMBL" id="JAJKBJ010000006">
    <property type="protein sequence ID" value="MCL9683860.1"/>
    <property type="molecule type" value="Genomic_DNA"/>
</dbReference>
<protein>
    <submittedName>
        <fullName evidence="2">Uncharacterized protein</fullName>
    </submittedName>
</protein>
<name>A0A9X2CZM2_9GAMM</name>
<keyword evidence="1" id="KW-0732">Signal</keyword>
<gene>
    <name evidence="2" type="ORF">LOX96_07130</name>
</gene>